<dbReference type="SUPFAM" id="SSF53300">
    <property type="entry name" value="vWA-like"/>
    <property type="match status" value="1"/>
</dbReference>
<evidence type="ECO:0000256" key="14">
    <source>
        <dbReference type="ARBA" id="ARBA00060395"/>
    </source>
</evidence>
<dbReference type="Gene3D" id="3.40.50.410">
    <property type="entry name" value="von Willebrand factor, type A domain"/>
    <property type="match status" value="1"/>
</dbReference>
<keyword evidence="6" id="KW-0732">Signal</keyword>
<feature type="compositionally biased region" description="Basic and acidic residues" evidence="18">
    <location>
        <begin position="359"/>
        <end position="374"/>
    </location>
</feature>
<keyword evidence="2" id="KW-1003">Cell membrane</keyword>
<evidence type="ECO:0000256" key="4">
    <source>
        <dbReference type="ARBA" id="ARBA00022692"/>
    </source>
</evidence>
<keyword evidence="4" id="KW-0812">Transmembrane</keyword>
<evidence type="ECO:0000256" key="3">
    <source>
        <dbReference type="ARBA" id="ARBA00022553"/>
    </source>
</evidence>
<accession>A0A672FEQ6</accession>
<dbReference type="GO" id="GO:0046872">
    <property type="term" value="F:metal ion binding"/>
    <property type="evidence" value="ECO:0007669"/>
    <property type="project" value="UniProtKB-KW"/>
</dbReference>
<evidence type="ECO:0000256" key="15">
    <source>
        <dbReference type="ARBA" id="ARBA00061894"/>
    </source>
</evidence>
<comment type="subcellular location">
    <subcellularLocation>
        <location evidence="14">Cell projection</location>
        <location evidence="14">Filopodium membrane</location>
        <topology evidence="14">Single-pass type I membrane protein</topology>
    </subcellularLocation>
    <subcellularLocation>
        <location evidence="13">Cell projection</location>
        <location evidence="13">Lamellipodium membrane</location>
        <topology evidence="13">Single-pass type I membrane protein</topology>
    </subcellularLocation>
</comment>
<dbReference type="SMART" id="SM00327">
    <property type="entry name" value="VWA"/>
    <property type="match status" value="1"/>
</dbReference>
<dbReference type="GO" id="GO:0009986">
    <property type="term" value="C:cell surface"/>
    <property type="evidence" value="ECO:0007669"/>
    <property type="project" value="TreeGrafter"/>
</dbReference>
<keyword evidence="12" id="KW-0966">Cell projection</keyword>
<keyword evidence="10" id="KW-0675">Receptor</keyword>
<dbReference type="PANTHER" id="PTHR16059:SF16">
    <property type="entry name" value="ANTHRAX TOXIN RECEPTOR-LIKE"/>
    <property type="match status" value="1"/>
</dbReference>
<evidence type="ECO:0000313" key="21">
    <source>
        <dbReference type="Proteomes" id="UP000472267"/>
    </source>
</evidence>
<dbReference type="InterPro" id="IPR036465">
    <property type="entry name" value="vWFA_dom_sf"/>
</dbReference>
<reference evidence="20" key="3">
    <citation type="submission" date="2025-09" db="UniProtKB">
        <authorList>
            <consortium name="Ensembl"/>
        </authorList>
    </citation>
    <scope>IDENTIFICATION</scope>
</reference>
<reference evidence="20" key="2">
    <citation type="submission" date="2025-08" db="UniProtKB">
        <authorList>
            <consortium name="Ensembl"/>
        </authorList>
    </citation>
    <scope>IDENTIFICATION</scope>
</reference>
<dbReference type="AlphaFoldDB" id="A0A672FEQ6"/>
<dbReference type="Ensembl" id="ENSSFAT00005004473.1">
    <property type="protein sequence ID" value="ENSSFAP00005004187.1"/>
    <property type="gene ID" value="ENSSFAG00005002422.1"/>
</dbReference>
<evidence type="ECO:0000256" key="13">
    <source>
        <dbReference type="ARBA" id="ARBA00060389"/>
    </source>
</evidence>
<dbReference type="Pfam" id="PF05587">
    <property type="entry name" value="Anth_Ig"/>
    <property type="match status" value="1"/>
</dbReference>
<dbReference type="GO" id="GO:0031527">
    <property type="term" value="C:filopodium membrane"/>
    <property type="evidence" value="ECO:0007669"/>
    <property type="project" value="UniProtKB-SubCell"/>
</dbReference>
<comment type="similarity">
    <text evidence="1">Belongs to the ATR family.</text>
</comment>
<comment type="subunit">
    <text evidence="15">Interacts with gelatin and type 1 collagen. Interacts with the actin cytoskeleton.</text>
</comment>
<comment type="function">
    <text evidence="17">Plays a role in cell attachment and migration. Interacts with extracellular matrix proteins and with the actin cytoskeleton and thereby plays an important role in normal extracellular matrix (ECM) homeostasis. Mediates adhesion of cells to type 1 collagen and gelatin, reorganization of the actin cytoskeleton and promotes cell spreading. Plays a role in the angiogenic response of cultured umbilical vein endothelial cells. May also act as a receptor for PLAU. Upon ligand binding, stimulates the phosphorylation of EGFR and ERK1/2.</text>
</comment>
<dbReference type="GO" id="GO:0031258">
    <property type="term" value="C:lamellipodium membrane"/>
    <property type="evidence" value="ECO:0007669"/>
    <property type="project" value="UniProtKB-SubCell"/>
</dbReference>
<dbReference type="InterPro" id="IPR002035">
    <property type="entry name" value="VWF_A"/>
</dbReference>
<dbReference type="InterPro" id="IPR008400">
    <property type="entry name" value="Anthrax_toxin_rcpt_extracel"/>
</dbReference>
<feature type="region of interest" description="Disordered" evidence="18">
    <location>
        <begin position="359"/>
        <end position="406"/>
    </location>
</feature>
<evidence type="ECO:0000313" key="20">
    <source>
        <dbReference type="Ensembl" id="ENSSFAP00005004187.1"/>
    </source>
</evidence>
<dbReference type="OMA" id="KNHWDEI"/>
<keyword evidence="3" id="KW-0597">Phosphoprotein</keyword>
<evidence type="ECO:0000256" key="12">
    <source>
        <dbReference type="ARBA" id="ARBA00023273"/>
    </source>
</evidence>
<dbReference type="Pfam" id="PF00092">
    <property type="entry name" value="VWA"/>
    <property type="match status" value="1"/>
</dbReference>
<sequence length="473" mass="52676">FSIFSVSDSQVNVTNETAEFSQASMLSGSVKDHWNEIYYFVENLAEKFKSPMLRMSFITFSSSTTTIMKLTENRVNIRKGLNALKREVPGGDTFMHLGLQDANEQIRKENFGTASVIIALTDGELQEHQLINAQQQAEEARSLGAIVYCVGVKDFNETQLATIADTIEHVFPVLGGFHALRGVIDSIIKKSCIEILAAEPSSVCAGESFQVVVRGNGFLHARNIDQVLCSFKINDTVTVNEKPAGVEDTFLLCPAPVIDEVGKVIYLQVSMNDGLSFISSNVHITTTECVSERFIYMDTLGLHKSHHFFLKDLWLHRPSSSSESDDEDGLPKKKWPTVDASYYGGRGIGGIKRMEVRWGGKGSTEEGAKLEKPKNAVVKMPEQEYEPYEPKPKKSQSKKPPQSRKWYTPIRGKLDAIWALFRRGYDQVSLMRPQPGDHVSLSQQCSISPHTFPSPPTPLPILLQSYPVPICTL</sequence>
<name>A0A672FEQ6_SALFA</name>
<evidence type="ECO:0000256" key="9">
    <source>
        <dbReference type="ARBA" id="ARBA00023157"/>
    </source>
</evidence>
<evidence type="ECO:0000256" key="6">
    <source>
        <dbReference type="ARBA" id="ARBA00022729"/>
    </source>
</evidence>
<keyword evidence="5" id="KW-0479">Metal-binding</keyword>
<proteinExistence type="inferred from homology"/>
<dbReference type="Pfam" id="PF05586">
    <property type="entry name" value="Ant_C"/>
    <property type="match status" value="1"/>
</dbReference>
<feature type="domain" description="VWFA" evidence="19">
    <location>
        <begin position="2"/>
        <end position="187"/>
    </location>
</feature>
<evidence type="ECO:0000256" key="5">
    <source>
        <dbReference type="ARBA" id="ARBA00022723"/>
    </source>
</evidence>
<evidence type="ECO:0000256" key="7">
    <source>
        <dbReference type="ARBA" id="ARBA00022989"/>
    </source>
</evidence>
<keyword evidence="9" id="KW-1015">Disulfide bond</keyword>
<dbReference type="Proteomes" id="UP000472267">
    <property type="component" value="Chromosome 8"/>
</dbReference>
<dbReference type="FunFam" id="3.40.50.410:FF:000017">
    <property type="entry name" value="Anthrax toxin receptor 1"/>
    <property type="match status" value="1"/>
</dbReference>
<evidence type="ECO:0000256" key="8">
    <source>
        <dbReference type="ARBA" id="ARBA00023136"/>
    </source>
</evidence>
<keyword evidence="8" id="KW-0472">Membrane</keyword>
<gene>
    <name evidence="20" type="primary">antxr1c</name>
</gene>
<protein>
    <recommendedName>
        <fullName evidence="16">Anthrax toxin receptor 1</fullName>
    </recommendedName>
</protein>
<dbReference type="PANTHER" id="PTHR16059">
    <property type="entry name" value="ANTHRAX TOXIN RECEPTOR"/>
    <property type="match status" value="1"/>
</dbReference>
<evidence type="ECO:0000256" key="11">
    <source>
        <dbReference type="ARBA" id="ARBA00023180"/>
    </source>
</evidence>
<evidence type="ECO:0000256" key="18">
    <source>
        <dbReference type="SAM" id="MobiDB-lite"/>
    </source>
</evidence>
<evidence type="ECO:0000256" key="16">
    <source>
        <dbReference type="ARBA" id="ARBA00068139"/>
    </source>
</evidence>
<evidence type="ECO:0000256" key="10">
    <source>
        <dbReference type="ARBA" id="ARBA00023170"/>
    </source>
</evidence>
<keyword evidence="11" id="KW-0325">Glycoprotein</keyword>
<evidence type="ECO:0000256" key="17">
    <source>
        <dbReference type="ARBA" id="ARBA00093334"/>
    </source>
</evidence>
<keyword evidence="7" id="KW-1133">Transmembrane helix</keyword>
<evidence type="ECO:0000259" key="19">
    <source>
        <dbReference type="PROSITE" id="PS50234"/>
    </source>
</evidence>
<evidence type="ECO:0000256" key="2">
    <source>
        <dbReference type="ARBA" id="ARBA00022475"/>
    </source>
</evidence>
<dbReference type="GO" id="GO:0004888">
    <property type="term" value="F:transmembrane signaling receptor activity"/>
    <property type="evidence" value="ECO:0007669"/>
    <property type="project" value="TreeGrafter"/>
</dbReference>
<keyword evidence="21" id="KW-1185">Reference proteome</keyword>
<organism evidence="20 21">
    <name type="scientific">Salarias fasciatus</name>
    <name type="common">Jewelled blenny</name>
    <name type="synonym">Blennius fasciatus</name>
    <dbReference type="NCBI Taxonomy" id="181472"/>
    <lineage>
        <taxon>Eukaryota</taxon>
        <taxon>Metazoa</taxon>
        <taxon>Chordata</taxon>
        <taxon>Craniata</taxon>
        <taxon>Vertebrata</taxon>
        <taxon>Euteleostomi</taxon>
        <taxon>Actinopterygii</taxon>
        <taxon>Neopterygii</taxon>
        <taxon>Teleostei</taxon>
        <taxon>Neoteleostei</taxon>
        <taxon>Acanthomorphata</taxon>
        <taxon>Ovalentaria</taxon>
        <taxon>Blenniimorphae</taxon>
        <taxon>Blenniiformes</taxon>
        <taxon>Blennioidei</taxon>
        <taxon>Blenniidae</taxon>
        <taxon>Salariinae</taxon>
        <taxon>Salarias</taxon>
    </lineage>
</organism>
<dbReference type="PROSITE" id="PS50234">
    <property type="entry name" value="VWFA"/>
    <property type="match status" value="1"/>
</dbReference>
<evidence type="ECO:0000256" key="1">
    <source>
        <dbReference type="ARBA" id="ARBA00008095"/>
    </source>
</evidence>
<reference evidence="20" key="1">
    <citation type="submission" date="2019-06" db="EMBL/GenBank/DDBJ databases">
        <authorList>
            <consortium name="Wellcome Sanger Institute Data Sharing"/>
        </authorList>
    </citation>
    <scope>NUCLEOTIDE SEQUENCE [LARGE SCALE GENOMIC DNA]</scope>
</reference>
<dbReference type="InterPro" id="IPR008399">
    <property type="entry name" value="Anthrax_toxin_rcpt_C"/>
</dbReference>